<dbReference type="GO" id="GO:0000156">
    <property type="term" value="F:phosphorelay response regulator activity"/>
    <property type="evidence" value="ECO:0007669"/>
    <property type="project" value="TreeGrafter"/>
</dbReference>
<evidence type="ECO:0000256" key="2">
    <source>
        <dbReference type="ARBA" id="ARBA00004370"/>
    </source>
</evidence>
<dbReference type="InterPro" id="IPR050351">
    <property type="entry name" value="BphY/WalK/GraS-like"/>
</dbReference>
<gene>
    <name evidence="13" type="ORF">SE37_03565</name>
</gene>
<keyword evidence="14" id="KW-1185">Reference proteome</keyword>
<comment type="catalytic activity">
    <reaction evidence="1">
        <text>ATP + protein L-histidine = ADP + protein N-phospho-L-histidine.</text>
        <dbReference type="EC" id="2.7.13.3"/>
    </reaction>
</comment>
<dbReference type="Proteomes" id="UP000031433">
    <property type="component" value="Unassembled WGS sequence"/>
</dbReference>
<evidence type="ECO:0000256" key="4">
    <source>
        <dbReference type="ARBA" id="ARBA00022553"/>
    </source>
</evidence>
<dbReference type="InterPro" id="IPR013655">
    <property type="entry name" value="PAS_fold_3"/>
</dbReference>
<dbReference type="InterPro" id="IPR035965">
    <property type="entry name" value="PAS-like_dom_sf"/>
</dbReference>
<dbReference type="InterPro" id="IPR036890">
    <property type="entry name" value="HATPase_C_sf"/>
</dbReference>
<evidence type="ECO:0000259" key="11">
    <source>
        <dbReference type="PROSITE" id="PS50113"/>
    </source>
</evidence>
<dbReference type="SMART" id="SM00086">
    <property type="entry name" value="PAC"/>
    <property type="match status" value="1"/>
</dbReference>
<dbReference type="CDD" id="cd00130">
    <property type="entry name" value="PAS"/>
    <property type="match status" value="1"/>
</dbReference>
<dbReference type="NCBIfam" id="TIGR00229">
    <property type="entry name" value="sensory_box"/>
    <property type="match status" value="1"/>
</dbReference>
<dbReference type="InterPro" id="IPR003660">
    <property type="entry name" value="HAMP_dom"/>
</dbReference>
<keyword evidence="7" id="KW-0472">Membrane</keyword>
<dbReference type="Pfam" id="PF00672">
    <property type="entry name" value="HAMP"/>
    <property type="match status" value="1"/>
</dbReference>
<dbReference type="EC" id="2.7.13.3" evidence="3"/>
<evidence type="ECO:0000256" key="8">
    <source>
        <dbReference type="SAM" id="Coils"/>
    </source>
</evidence>
<dbReference type="SUPFAM" id="SSF47384">
    <property type="entry name" value="Homodimeric domain of signal transducing histidine kinase"/>
    <property type="match status" value="1"/>
</dbReference>
<dbReference type="CDD" id="cd12914">
    <property type="entry name" value="PDC1_DGC_like"/>
    <property type="match status" value="1"/>
</dbReference>
<dbReference type="InterPro" id="IPR003594">
    <property type="entry name" value="HATPase_dom"/>
</dbReference>
<dbReference type="PANTHER" id="PTHR42878">
    <property type="entry name" value="TWO-COMPONENT HISTIDINE KINASE"/>
    <property type="match status" value="1"/>
</dbReference>
<dbReference type="InterPro" id="IPR004358">
    <property type="entry name" value="Sig_transdc_His_kin-like_C"/>
</dbReference>
<dbReference type="InterPro" id="IPR001610">
    <property type="entry name" value="PAC"/>
</dbReference>
<dbReference type="EMBL" id="JXBL01000001">
    <property type="protein sequence ID" value="KIE41770.1"/>
    <property type="molecule type" value="Genomic_DNA"/>
</dbReference>
<keyword evidence="8" id="KW-0175">Coiled coil</keyword>
<dbReference type="PANTHER" id="PTHR42878:SF15">
    <property type="entry name" value="BACTERIOPHYTOCHROME"/>
    <property type="match status" value="1"/>
</dbReference>
<dbReference type="InterPro" id="IPR000014">
    <property type="entry name" value="PAS"/>
</dbReference>
<proteinExistence type="predicted"/>
<keyword evidence="4" id="KW-0597">Phosphoprotein</keyword>
<dbReference type="InterPro" id="IPR036097">
    <property type="entry name" value="HisK_dim/P_sf"/>
</dbReference>
<dbReference type="PRINTS" id="PR00344">
    <property type="entry name" value="BCTRLSENSOR"/>
</dbReference>
<feature type="domain" description="PAS" evidence="10">
    <location>
        <begin position="364"/>
        <end position="434"/>
    </location>
</feature>
<dbReference type="InterPro" id="IPR005467">
    <property type="entry name" value="His_kinase_dom"/>
</dbReference>
<evidence type="ECO:0000256" key="1">
    <source>
        <dbReference type="ARBA" id="ARBA00000085"/>
    </source>
</evidence>
<evidence type="ECO:0000256" key="7">
    <source>
        <dbReference type="ARBA" id="ARBA00023136"/>
    </source>
</evidence>
<dbReference type="PROSITE" id="PS50885">
    <property type="entry name" value="HAMP"/>
    <property type="match status" value="1"/>
</dbReference>
<dbReference type="SMART" id="SM00304">
    <property type="entry name" value="HAMP"/>
    <property type="match status" value="1"/>
</dbReference>
<dbReference type="Gene3D" id="1.10.287.130">
    <property type="match status" value="1"/>
</dbReference>
<evidence type="ECO:0000259" key="9">
    <source>
        <dbReference type="PROSITE" id="PS50109"/>
    </source>
</evidence>
<dbReference type="PROSITE" id="PS50109">
    <property type="entry name" value="HIS_KIN"/>
    <property type="match status" value="1"/>
</dbReference>
<evidence type="ECO:0000256" key="3">
    <source>
        <dbReference type="ARBA" id="ARBA00012438"/>
    </source>
</evidence>
<feature type="coiled-coil region" evidence="8">
    <location>
        <begin position="491"/>
        <end position="550"/>
    </location>
</feature>
<dbReference type="SMART" id="SM00091">
    <property type="entry name" value="PAS"/>
    <property type="match status" value="1"/>
</dbReference>
<dbReference type="InterPro" id="IPR000700">
    <property type="entry name" value="PAS-assoc_C"/>
</dbReference>
<dbReference type="GO" id="GO:0016020">
    <property type="term" value="C:membrane"/>
    <property type="evidence" value="ECO:0007669"/>
    <property type="project" value="UniProtKB-SubCell"/>
</dbReference>
<dbReference type="InterPro" id="IPR003661">
    <property type="entry name" value="HisK_dim/P_dom"/>
</dbReference>
<dbReference type="SMART" id="SM00387">
    <property type="entry name" value="HATPase_c"/>
    <property type="match status" value="1"/>
</dbReference>
<comment type="subcellular location">
    <subcellularLocation>
        <location evidence="2">Membrane</location>
    </subcellularLocation>
</comment>
<name>A0A0C1U1S8_9BACT</name>
<evidence type="ECO:0000256" key="6">
    <source>
        <dbReference type="ARBA" id="ARBA00022777"/>
    </source>
</evidence>
<dbReference type="SUPFAM" id="SSF55874">
    <property type="entry name" value="ATPase domain of HSP90 chaperone/DNA topoisomerase II/histidine kinase"/>
    <property type="match status" value="1"/>
</dbReference>
<organism evidence="13 14">
    <name type="scientific">Geobacter soli</name>
    <dbReference type="NCBI Taxonomy" id="1510391"/>
    <lineage>
        <taxon>Bacteria</taxon>
        <taxon>Pseudomonadati</taxon>
        <taxon>Thermodesulfobacteriota</taxon>
        <taxon>Desulfuromonadia</taxon>
        <taxon>Geobacterales</taxon>
        <taxon>Geobacteraceae</taxon>
        <taxon>Geobacter</taxon>
    </lineage>
</organism>
<accession>A0A0C1U1S8</accession>
<keyword evidence="6 13" id="KW-0418">Kinase</keyword>
<dbReference type="PROSITE" id="PS50112">
    <property type="entry name" value="PAS"/>
    <property type="match status" value="1"/>
</dbReference>
<comment type="caution">
    <text evidence="13">The sequence shown here is derived from an EMBL/GenBank/DDBJ whole genome shotgun (WGS) entry which is preliminary data.</text>
</comment>
<dbReference type="PROSITE" id="PS50113">
    <property type="entry name" value="PAC"/>
    <property type="match status" value="1"/>
</dbReference>
<dbReference type="Gene3D" id="3.30.565.10">
    <property type="entry name" value="Histidine kinase-like ATPase, C-terminal domain"/>
    <property type="match status" value="1"/>
</dbReference>
<dbReference type="Pfam" id="PF02518">
    <property type="entry name" value="HATPase_c"/>
    <property type="match status" value="1"/>
</dbReference>
<feature type="domain" description="Histidine kinase" evidence="9">
    <location>
        <begin position="553"/>
        <end position="762"/>
    </location>
</feature>
<dbReference type="Pfam" id="PF00512">
    <property type="entry name" value="HisKA"/>
    <property type="match status" value="1"/>
</dbReference>
<dbReference type="SUPFAM" id="SSF55785">
    <property type="entry name" value="PYP-like sensor domain (PAS domain)"/>
    <property type="match status" value="1"/>
</dbReference>
<dbReference type="GO" id="GO:0030295">
    <property type="term" value="F:protein kinase activator activity"/>
    <property type="evidence" value="ECO:0007669"/>
    <property type="project" value="TreeGrafter"/>
</dbReference>
<dbReference type="SMART" id="SM00388">
    <property type="entry name" value="HisKA"/>
    <property type="match status" value="1"/>
</dbReference>
<keyword evidence="5" id="KW-0808">Transferase</keyword>
<evidence type="ECO:0000259" key="12">
    <source>
        <dbReference type="PROSITE" id="PS50885"/>
    </source>
</evidence>
<dbReference type="FunFam" id="1.10.287.130:FF:000070">
    <property type="entry name" value="Histidine kinase sensor protein"/>
    <property type="match status" value="1"/>
</dbReference>
<dbReference type="FunFam" id="3.30.565.10:FF:000006">
    <property type="entry name" value="Sensor histidine kinase WalK"/>
    <property type="match status" value="1"/>
</dbReference>
<dbReference type="AlphaFoldDB" id="A0A0C1U1S8"/>
<dbReference type="GO" id="GO:0000155">
    <property type="term" value="F:phosphorelay sensor kinase activity"/>
    <property type="evidence" value="ECO:0007669"/>
    <property type="project" value="InterPro"/>
</dbReference>
<reference evidence="13 14" key="1">
    <citation type="submission" date="2015-01" db="EMBL/GenBank/DDBJ databases">
        <title>Genome sequence of the anaerobic bacterium Geobacter soli GSS01, a dissimilatory Fe(III) reducer from soil.</title>
        <authorList>
            <person name="Yang G."/>
            <person name="Zhou S."/>
        </authorList>
    </citation>
    <scope>NUCLEOTIDE SEQUENCE [LARGE SCALE GENOMIC DNA]</scope>
    <source>
        <strain evidence="13 14">GSS01</strain>
    </source>
</reference>
<dbReference type="GO" id="GO:0007234">
    <property type="term" value="P:osmosensory signaling via phosphorelay pathway"/>
    <property type="evidence" value="ECO:0007669"/>
    <property type="project" value="TreeGrafter"/>
</dbReference>
<dbReference type="CDD" id="cd00082">
    <property type="entry name" value="HisKA"/>
    <property type="match status" value="1"/>
</dbReference>
<evidence type="ECO:0000313" key="13">
    <source>
        <dbReference type="EMBL" id="KIE41770.1"/>
    </source>
</evidence>
<dbReference type="Gene3D" id="3.30.450.20">
    <property type="entry name" value="PAS domain"/>
    <property type="match status" value="2"/>
</dbReference>
<evidence type="ECO:0000313" key="14">
    <source>
        <dbReference type="Proteomes" id="UP000031433"/>
    </source>
</evidence>
<dbReference type="Gene3D" id="6.10.340.10">
    <property type="match status" value="1"/>
</dbReference>
<feature type="domain" description="PAC" evidence="11">
    <location>
        <begin position="437"/>
        <end position="489"/>
    </location>
</feature>
<dbReference type="CDD" id="cd18774">
    <property type="entry name" value="PDC2_HK_sensor"/>
    <property type="match status" value="1"/>
</dbReference>
<protein>
    <recommendedName>
        <fullName evidence="3">histidine kinase</fullName>
        <ecNumber evidence="3">2.7.13.3</ecNumber>
    </recommendedName>
</protein>
<feature type="domain" description="HAMP" evidence="12">
    <location>
        <begin position="305"/>
        <end position="359"/>
    </location>
</feature>
<evidence type="ECO:0000256" key="5">
    <source>
        <dbReference type="ARBA" id="ARBA00022679"/>
    </source>
</evidence>
<sequence>MNLKQRMTLAISALMVLFAVFMAVVAVGYFERKLNETIIDQQSSLVSYIAGEIDNTLGIAQGLLVASATFVPVDALDSPERTRRFLQSRTSLNKLFGNRLLVISANGRLVATSHTVAGSKPPPNFTDTPFFRETLRKRIPLISEITTCCISPHSSEIVMPAPIFGAGNEVRGVLAGTIALRETNLLSRFGSLRIGKRGYLQLATAGQTLILHPERECILQQVGPLHGDLVADAVTGFSGTRRTVNNRGVPMFTTARKLALKDWVVMANYPEKEVLAPIRAARVVMGITTVAGIGALIVLISLSIRYLTRQLTAFTGHIRGLSEKEGADRRFPVPDTGDEIAALSTAFNEMVTSLDQRTESLRESEERFRSTFEQAAVGIAHVDMDGRFIRLNSRFSDILGYAGHELLGMTVTDITCPEDLESCRVCRQQLLGGKRSCATENRYLRKGGTRVWINQTASVLLDSSGTPKYFIMVIEDISARKGAEEEVRRLNAGLEKRVAERTAEIESVNARLMAEIEQRAQAQEEIGWLNEDLMRQKAALEAANRELEAFSYSVSHDLRAPLRHIAGYGLALREDYGGQLDTQALEYLERMNASARRMEHLIEAMLNLSRLGQGDVMRVSIDMSAMAREIVAELQEAEPDRNAVIAIADGIAANGDPHLMRIVLENLLGNAWKYTNRSLLAEIEFGVLAGGQPVFFVRDNGAGFDMAFADRLFGPFQRLHRDDEFAGTGIGLATVRRIINRHRGRIWAESAPGAGATFYFSI</sequence>
<dbReference type="CDD" id="cd06225">
    <property type="entry name" value="HAMP"/>
    <property type="match status" value="1"/>
</dbReference>
<dbReference type="Pfam" id="PF08447">
    <property type="entry name" value="PAS_3"/>
    <property type="match status" value="1"/>
</dbReference>
<evidence type="ECO:0000259" key="10">
    <source>
        <dbReference type="PROSITE" id="PS50112"/>
    </source>
</evidence>